<evidence type="ECO:0000313" key="2">
    <source>
        <dbReference type="EMBL" id="SMX41604.1"/>
    </source>
</evidence>
<accession>A0A238KGD5</accession>
<dbReference type="InterPro" id="IPR043129">
    <property type="entry name" value="ATPase_NBD"/>
</dbReference>
<dbReference type="Gene3D" id="1.10.10.10">
    <property type="entry name" value="Winged helix-like DNA-binding domain superfamily/Winged helix DNA-binding domain"/>
    <property type="match status" value="1"/>
</dbReference>
<name>A0A238KGD5_9RHOB</name>
<dbReference type="Pfam" id="PF13412">
    <property type="entry name" value="HTH_24"/>
    <property type="match status" value="1"/>
</dbReference>
<dbReference type="InterPro" id="IPR036388">
    <property type="entry name" value="WH-like_DNA-bd_sf"/>
</dbReference>
<organism evidence="2 3">
    <name type="scientific">Pelagimonas varians</name>
    <dbReference type="NCBI Taxonomy" id="696760"/>
    <lineage>
        <taxon>Bacteria</taxon>
        <taxon>Pseudomonadati</taxon>
        <taxon>Pseudomonadota</taxon>
        <taxon>Alphaproteobacteria</taxon>
        <taxon>Rhodobacterales</taxon>
        <taxon>Roseobacteraceae</taxon>
        <taxon>Pelagimonas</taxon>
    </lineage>
</organism>
<proteinExistence type="inferred from homology"/>
<dbReference type="Gene3D" id="3.30.420.40">
    <property type="match status" value="2"/>
</dbReference>
<dbReference type="PANTHER" id="PTHR18964">
    <property type="entry name" value="ROK (REPRESSOR, ORF, KINASE) FAMILY"/>
    <property type="match status" value="1"/>
</dbReference>
<dbReference type="AlphaFoldDB" id="A0A238KGD5"/>
<gene>
    <name evidence="2" type="primary">nagC_1</name>
    <name evidence="2" type="ORF">PEV8663_02313</name>
</gene>
<evidence type="ECO:0000256" key="1">
    <source>
        <dbReference type="ARBA" id="ARBA00006479"/>
    </source>
</evidence>
<dbReference type="Pfam" id="PF00480">
    <property type="entry name" value="ROK"/>
    <property type="match status" value="1"/>
</dbReference>
<dbReference type="InterPro" id="IPR036390">
    <property type="entry name" value="WH_DNA-bd_sf"/>
</dbReference>
<dbReference type="SUPFAM" id="SSF46785">
    <property type="entry name" value="Winged helix' DNA-binding domain"/>
    <property type="match status" value="1"/>
</dbReference>
<dbReference type="Proteomes" id="UP000220836">
    <property type="component" value="Unassembled WGS sequence"/>
</dbReference>
<comment type="similarity">
    <text evidence="1">Belongs to the ROK (NagC/XylR) family.</text>
</comment>
<dbReference type="SUPFAM" id="SSF53067">
    <property type="entry name" value="Actin-like ATPase domain"/>
    <property type="match status" value="1"/>
</dbReference>
<sequence length="407" mass="44200">MAQTDKNNHNSDQREAGRLQVLDAIRSAGTIARIDIAGRTGFSPATVTVITAQLLEAGLIEEVTPEPNEKATGIRRGRPRVSLRLRGQAHRVAGLKVSHNNISVLILDFEGTEILSHEMTLPETRMATPLFCSVLIEAVTQACAKGSFTINDLSGIGVALSGLVDAKRRFVYWSSSLTDRNVNLGAELDSCTPCPVFLDNDANLVAKAEHLFGEGRDVDDFIVVTIEHGVGMGIVLDGEIYRGTRGCGAEFGHTKVQLEGALCQCGQRGCLEAYVGNYALLREANIMDRDRPLPDVPTLFNRAQSGDMMARSIFDRAGRMFAMGLANLVNIFDPKLIILAGERLSFDYLHADTVLEEMRRSVVQVDAPLPEVRVHAWGDHMWAKGAAAYAIEQVSAQAVREASSDAA</sequence>
<dbReference type="CDD" id="cd24073">
    <property type="entry name" value="ASKHA_ATPase_ROK_CYANR"/>
    <property type="match status" value="1"/>
</dbReference>
<keyword evidence="3" id="KW-1185">Reference proteome</keyword>
<dbReference type="InterPro" id="IPR000600">
    <property type="entry name" value="ROK"/>
</dbReference>
<dbReference type="InterPro" id="IPR049874">
    <property type="entry name" value="ROK_cs"/>
</dbReference>
<dbReference type="PANTHER" id="PTHR18964:SF149">
    <property type="entry name" value="BIFUNCTIONAL UDP-N-ACETYLGLUCOSAMINE 2-EPIMERASE_N-ACETYLMANNOSAMINE KINASE"/>
    <property type="match status" value="1"/>
</dbReference>
<dbReference type="OrthoDB" id="9810372at2"/>
<dbReference type="RefSeq" id="WP_097804807.1">
    <property type="nucleotide sequence ID" value="NZ_FXYH01000007.1"/>
</dbReference>
<protein>
    <submittedName>
        <fullName evidence="2">N-acetylglucosamine repressor</fullName>
    </submittedName>
</protein>
<reference evidence="2 3" key="1">
    <citation type="submission" date="2017-05" db="EMBL/GenBank/DDBJ databases">
        <authorList>
            <person name="Song R."/>
            <person name="Chenine A.L."/>
            <person name="Ruprecht R.M."/>
        </authorList>
    </citation>
    <scope>NUCLEOTIDE SEQUENCE [LARGE SCALE GENOMIC DNA]</scope>
    <source>
        <strain evidence="2 3">CECT 8663</strain>
    </source>
</reference>
<dbReference type="EMBL" id="FXYH01000007">
    <property type="protein sequence ID" value="SMX41604.1"/>
    <property type="molecule type" value="Genomic_DNA"/>
</dbReference>
<evidence type="ECO:0000313" key="3">
    <source>
        <dbReference type="Proteomes" id="UP000220836"/>
    </source>
</evidence>
<dbReference type="PROSITE" id="PS01125">
    <property type="entry name" value="ROK"/>
    <property type="match status" value="1"/>
</dbReference>